<dbReference type="Pfam" id="PF09375">
    <property type="entry name" value="Peptidase_M75"/>
    <property type="match status" value="1"/>
</dbReference>
<proteinExistence type="predicted"/>
<dbReference type="RefSeq" id="WP_106090495.1">
    <property type="nucleotide sequence ID" value="NZ_PVNL01000068.1"/>
</dbReference>
<accession>A0A2S9YNY3</accession>
<dbReference type="CDD" id="cd14657">
    <property type="entry name" value="Imelysin_IrpA-like"/>
    <property type="match status" value="1"/>
</dbReference>
<gene>
    <name evidence="4" type="primary">irpA_2</name>
    <name evidence="4" type="ORF">ENSA7_35170</name>
</gene>
<organism evidence="4 5">
    <name type="scientific">Enhygromyxa salina</name>
    <dbReference type="NCBI Taxonomy" id="215803"/>
    <lineage>
        <taxon>Bacteria</taxon>
        <taxon>Pseudomonadati</taxon>
        <taxon>Myxococcota</taxon>
        <taxon>Polyangia</taxon>
        <taxon>Nannocystales</taxon>
        <taxon>Nannocystaceae</taxon>
        <taxon>Enhygromyxa</taxon>
    </lineage>
</organism>
<dbReference type="Proteomes" id="UP000238823">
    <property type="component" value="Unassembled WGS sequence"/>
</dbReference>
<dbReference type="OrthoDB" id="9764688at2"/>
<dbReference type="GO" id="GO:0030313">
    <property type="term" value="C:cell envelope"/>
    <property type="evidence" value="ECO:0007669"/>
    <property type="project" value="UniProtKB-SubCell"/>
</dbReference>
<dbReference type="Gene3D" id="1.20.1420.20">
    <property type="entry name" value="M75 peptidase, HXXE motif"/>
    <property type="match status" value="1"/>
</dbReference>
<comment type="caution">
    <text evidence="4">The sequence shown here is derived from an EMBL/GenBank/DDBJ whole genome shotgun (WGS) entry which is preliminary data.</text>
</comment>
<protein>
    <submittedName>
        <fullName evidence="4">Iron-regulated protein A</fullName>
    </submittedName>
</protein>
<dbReference type="PROSITE" id="PS51257">
    <property type="entry name" value="PROKAR_LIPOPROTEIN"/>
    <property type="match status" value="1"/>
</dbReference>
<evidence type="ECO:0000256" key="1">
    <source>
        <dbReference type="ARBA" id="ARBA00004196"/>
    </source>
</evidence>
<evidence type="ECO:0000256" key="2">
    <source>
        <dbReference type="ARBA" id="ARBA00022729"/>
    </source>
</evidence>
<name>A0A2S9YNY3_9BACT</name>
<dbReference type="EMBL" id="PVNL01000068">
    <property type="protein sequence ID" value="PRQ06792.1"/>
    <property type="molecule type" value="Genomic_DNA"/>
</dbReference>
<evidence type="ECO:0000313" key="5">
    <source>
        <dbReference type="Proteomes" id="UP000238823"/>
    </source>
</evidence>
<dbReference type="InterPro" id="IPR018976">
    <property type="entry name" value="Imelysin-like"/>
</dbReference>
<keyword evidence="2" id="KW-0732">Signal</keyword>
<evidence type="ECO:0000259" key="3">
    <source>
        <dbReference type="Pfam" id="PF09375"/>
    </source>
</evidence>
<reference evidence="4 5" key="1">
    <citation type="submission" date="2018-03" db="EMBL/GenBank/DDBJ databases">
        <title>Draft Genome Sequences of the Obligatory Marine Myxobacteria Enhygromyxa salina SWB007.</title>
        <authorList>
            <person name="Poehlein A."/>
            <person name="Moghaddam J.A."/>
            <person name="Harms H."/>
            <person name="Alanjari M."/>
            <person name="Koenig G.M."/>
            <person name="Daniel R."/>
            <person name="Schaeberle T.F."/>
        </authorList>
    </citation>
    <scope>NUCLEOTIDE SEQUENCE [LARGE SCALE GENOMIC DNA]</scope>
    <source>
        <strain evidence="4 5">SWB007</strain>
    </source>
</reference>
<dbReference type="InterPro" id="IPR038352">
    <property type="entry name" value="Imelysin_sf"/>
</dbReference>
<comment type="subcellular location">
    <subcellularLocation>
        <location evidence="1">Cell envelope</location>
    </subcellularLocation>
</comment>
<evidence type="ECO:0000313" key="4">
    <source>
        <dbReference type="EMBL" id="PRQ06792.1"/>
    </source>
</evidence>
<dbReference type="AlphaFoldDB" id="A0A2S9YNY3"/>
<feature type="domain" description="Imelysin-like" evidence="3">
    <location>
        <begin position="45"/>
        <end position="371"/>
    </location>
</feature>
<sequence length="386" mass="41146">MTRLGPLAAIVALTLSACTNDPEDSAGLGSDEVAPIAEQYASVVAANYADARSSAMDLHHAVTELVASPSEANLDAARQAWLTSRESYGQSEAFRFYDGPIDEPSAGPEGQLNAWPMDEAYVDYVEGMPDAGIINDPTSYPEINAELLIELNEQGGETNISAGYHAIEFLLWGQDLSESGPGERPWTDFDASGAGTASNQDRRGAYLIAAADLLIADLDGLIAAWDPTSGDNYRASFLDAAPDEIVRRMLLGIGSLSGAELAGERIEVALATQDQEDEHSCFSDNTHRDIIVDVLGIQNVYLGEYPGAEAGPGLYDLVAARDQDLADRLADDIQASLAAAEAIPVPFDRAIIDDREAVQATVDALRRQTDTIVEVAALFDINLALE</sequence>